<name>A0A8B9F8G1_9PSIT</name>
<reference evidence="1" key="1">
    <citation type="submission" date="2025-08" db="UniProtKB">
        <authorList>
            <consortium name="Ensembl"/>
        </authorList>
    </citation>
    <scope>IDENTIFICATION</scope>
</reference>
<reference evidence="1" key="2">
    <citation type="submission" date="2025-09" db="UniProtKB">
        <authorList>
            <consortium name="Ensembl"/>
        </authorList>
    </citation>
    <scope>IDENTIFICATION</scope>
</reference>
<organism evidence="1 2">
    <name type="scientific">Amazona collaria</name>
    <name type="common">yellow-billed parrot</name>
    <dbReference type="NCBI Taxonomy" id="241587"/>
    <lineage>
        <taxon>Eukaryota</taxon>
        <taxon>Metazoa</taxon>
        <taxon>Chordata</taxon>
        <taxon>Craniata</taxon>
        <taxon>Vertebrata</taxon>
        <taxon>Euteleostomi</taxon>
        <taxon>Archelosauria</taxon>
        <taxon>Archosauria</taxon>
        <taxon>Dinosauria</taxon>
        <taxon>Saurischia</taxon>
        <taxon>Theropoda</taxon>
        <taxon>Coelurosauria</taxon>
        <taxon>Aves</taxon>
        <taxon>Neognathae</taxon>
        <taxon>Neoaves</taxon>
        <taxon>Telluraves</taxon>
        <taxon>Australaves</taxon>
        <taxon>Psittaciformes</taxon>
        <taxon>Psittacidae</taxon>
        <taxon>Amazona</taxon>
    </lineage>
</organism>
<accession>A0A8B9F8G1</accession>
<sequence>VETDYLFICLGPDHWHKLYAIANRNHQSHIKPKEVKKKMYLWIVNVGHSFHLDFEDKDNQSD</sequence>
<dbReference type="Ensembl" id="ENSACOT00000005036.1">
    <property type="protein sequence ID" value="ENSACOP00000004851.1"/>
    <property type="gene ID" value="ENSACOG00000003451.1"/>
</dbReference>
<dbReference type="AlphaFoldDB" id="A0A8B9F8G1"/>
<protein>
    <submittedName>
        <fullName evidence="1">Uncharacterized protein</fullName>
    </submittedName>
</protein>
<evidence type="ECO:0000313" key="1">
    <source>
        <dbReference type="Ensembl" id="ENSACOP00000004851.1"/>
    </source>
</evidence>
<proteinExistence type="predicted"/>
<dbReference type="InterPro" id="IPR036398">
    <property type="entry name" value="CA_dom_sf"/>
</dbReference>
<dbReference type="SUPFAM" id="SSF51069">
    <property type="entry name" value="Carbonic anhydrase"/>
    <property type="match status" value="1"/>
</dbReference>
<dbReference type="Proteomes" id="UP000694522">
    <property type="component" value="Unplaced"/>
</dbReference>
<evidence type="ECO:0000313" key="2">
    <source>
        <dbReference type="Proteomes" id="UP000694522"/>
    </source>
</evidence>
<keyword evidence="2" id="KW-1185">Reference proteome</keyword>